<protein>
    <submittedName>
        <fullName evidence="3">Uncharacterized protein</fullName>
    </submittedName>
</protein>
<dbReference type="EMBL" id="MCOK01000001">
    <property type="protein sequence ID" value="OOC56263.1"/>
    <property type="molecule type" value="Genomic_DNA"/>
</dbReference>
<dbReference type="OrthoDB" id="3421354at2"/>
<comment type="caution">
    <text evidence="3">The sequence shown here is derived from an EMBL/GenBank/DDBJ whole genome shotgun (WGS) entry which is preliminary data.</text>
</comment>
<sequence length="369" mass="40876">MAGRGKKITSTMGGGSRPVLDPASPPRVARALGRRPSALPPRRTRSRRPRFPDRTRMMVAGTAVAALSTAWTLGSGPLLSWSAPLYFAAFLSQAAVVGVAGFAATRARLRPLLPPWLGTRAGQRWWRVLSLGFAPATMATWFLFPAPDWVLTVGWHAPGAVCAAAALWAGWWWPRNERLAAAHADRYLVAGDLGRHGSELVLRVQRTIDAVVEADRRLGDSFDSTRSLAVLRDEEWRIASMLYHHERLREEHRADSREAASDRVRSLLNRQHERQEAAYRELAAQVDAIREYGVAVEEALNAHKEWEQLERSEIRGAQLDELLVRSASGEGSGELLRDEVLDARAAKEARDELIDRALEAGRLLEASKA</sequence>
<evidence type="ECO:0000256" key="2">
    <source>
        <dbReference type="SAM" id="Phobius"/>
    </source>
</evidence>
<feature type="transmembrane region" description="Helical" evidence="2">
    <location>
        <begin position="150"/>
        <end position="173"/>
    </location>
</feature>
<dbReference type="AlphaFoldDB" id="A0A1V3C6F2"/>
<evidence type="ECO:0000256" key="1">
    <source>
        <dbReference type="SAM" id="MobiDB-lite"/>
    </source>
</evidence>
<feature type="transmembrane region" description="Helical" evidence="2">
    <location>
        <begin position="85"/>
        <end position="104"/>
    </location>
</feature>
<feature type="region of interest" description="Disordered" evidence="1">
    <location>
        <begin position="1"/>
        <end position="53"/>
    </location>
</feature>
<name>A0A1V3C6F2_9ACTN</name>
<evidence type="ECO:0000313" key="3">
    <source>
        <dbReference type="EMBL" id="OOC56263.1"/>
    </source>
</evidence>
<feature type="transmembrane region" description="Helical" evidence="2">
    <location>
        <begin position="125"/>
        <end position="144"/>
    </location>
</feature>
<proteinExistence type="predicted"/>
<dbReference type="Proteomes" id="UP000189004">
    <property type="component" value="Unassembled WGS sequence"/>
</dbReference>
<keyword evidence="2" id="KW-0472">Membrane</keyword>
<feature type="transmembrane region" description="Helical" evidence="2">
    <location>
        <begin position="55"/>
        <end position="73"/>
    </location>
</feature>
<organism evidence="3 4">
    <name type="scientific">Nocardiopsis sinuspersici</name>
    <dbReference type="NCBI Taxonomy" id="501010"/>
    <lineage>
        <taxon>Bacteria</taxon>
        <taxon>Bacillati</taxon>
        <taxon>Actinomycetota</taxon>
        <taxon>Actinomycetes</taxon>
        <taxon>Streptosporangiales</taxon>
        <taxon>Nocardiopsidaceae</taxon>
        <taxon>Nocardiopsis</taxon>
    </lineage>
</organism>
<keyword evidence="4" id="KW-1185">Reference proteome</keyword>
<keyword evidence="2" id="KW-0812">Transmembrane</keyword>
<dbReference type="STRING" id="501010.NOSIN_22580"/>
<accession>A0A1V3C6F2</accession>
<reference evidence="4" key="1">
    <citation type="submission" date="2016-08" db="EMBL/GenBank/DDBJ databases">
        <authorList>
            <person name="Tokovenko B."/>
            <person name="Kalinowski J."/>
        </authorList>
    </citation>
    <scope>NUCLEOTIDE SEQUENCE [LARGE SCALE GENOMIC DNA]</scope>
    <source>
        <strain evidence="4">UTMC102</strain>
    </source>
</reference>
<keyword evidence="2" id="KW-1133">Transmembrane helix</keyword>
<gene>
    <name evidence="3" type="ORF">NOSIN_22580</name>
</gene>
<evidence type="ECO:0000313" key="4">
    <source>
        <dbReference type="Proteomes" id="UP000189004"/>
    </source>
</evidence>